<evidence type="ECO:0000313" key="4">
    <source>
        <dbReference type="Proteomes" id="UP000281647"/>
    </source>
</evidence>
<dbReference type="RefSeq" id="WP_128628667.1">
    <property type="nucleotide sequence ID" value="NZ_RKST01000044.1"/>
</dbReference>
<keyword evidence="2" id="KW-0732">Signal</keyword>
<gene>
    <name evidence="3" type="ORF">EET67_23355</name>
</gene>
<feature type="chain" id="PRO_5019018097" evidence="2">
    <location>
        <begin position="20"/>
        <end position="106"/>
    </location>
</feature>
<dbReference type="OrthoDB" id="7376531at2"/>
<dbReference type="EMBL" id="RKST01000044">
    <property type="protein sequence ID" value="RUM95424.1"/>
    <property type="molecule type" value="Genomic_DNA"/>
</dbReference>
<feature type="signal peptide" evidence="2">
    <location>
        <begin position="1"/>
        <end position="19"/>
    </location>
</feature>
<accession>A0A432UZN9</accession>
<proteinExistence type="predicted"/>
<organism evidence="3 4">
    <name type="scientific">Borborobacter arsenicus</name>
    <dbReference type="NCBI Taxonomy" id="1851146"/>
    <lineage>
        <taxon>Bacteria</taxon>
        <taxon>Pseudomonadati</taxon>
        <taxon>Pseudomonadota</taxon>
        <taxon>Alphaproteobacteria</taxon>
        <taxon>Hyphomicrobiales</taxon>
        <taxon>Phyllobacteriaceae</taxon>
        <taxon>Borborobacter</taxon>
    </lineage>
</organism>
<comment type="caution">
    <text evidence="3">The sequence shown here is derived from an EMBL/GenBank/DDBJ whole genome shotgun (WGS) entry which is preliminary data.</text>
</comment>
<keyword evidence="4" id="KW-1185">Reference proteome</keyword>
<reference evidence="3 4" key="1">
    <citation type="submission" date="2018-11" db="EMBL/GenBank/DDBJ databases">
        <title>Pseudaminobacter arsenicus sp. nov., an arsenic-resistant bacterium isolated from arsenic-rich aquifers.</title>
        <authorList>
            <person name="Mu Y."/>
        </authorList>
    </citation>
    <scope>NUCLEOTIDE SEQUENCE [LARGE SCALE GENOMIC DNA]</scope>
    <source>
        <strain evidence="3 4">CB3</strain>
    </source>
</reference>
<sequence>MNKIMTLCALVALSGAAYAQTTPTTTDPETPAVATPETTNPTAPVAGENSFTEDQARERFEEKGYSSIADLKLGEDGIWRAKAEKSGTAVEVALDYQGNVTEGGSK</sequence>
<dbReference type="AlphaFoldDB" id="A0A432UZN9"/>
<evidence type="ECO:0000256" key="2">
    <source>
        <dbReference type="SAM" id="SignalP"/>
    </source>
</evidence>
<name>A0A432UZN9_9HYPH</name>
<evidence type="ECO:0000313" key="3">
    <source>
        <dbReference type="EMBL" id="RUM95424.1"/>
    </source>
</evidence>
<evidence type="ECO:0000256" key="1">
    <source>
        <dbReference type="SAM" id="MobiDB-lite"/>
    </source>
</evidence>
<feature type="compositionally biased region" description="Low complexity" evidence="1">
    <location>
        <begin position="21"/>
        <end position="46"/>
    </location>
</feature>
<dbReference type="Proteomes" id="UP000281647">
    <property type="component" value="Unassembled WGS sequence"/>
</dbReference>
<feature type="region of interest" description="Disordered" evidence="1">
    <location>
        <begin position="21"/>
        <end position="51"/>
    </location>
</feature>
<protein>
    <submittedName>
        <fullName evidence="3">PepSY domain-containing protein</fullName>
    </submittedName>
</protein>